<dbReference type="InterPro" id="IPR051685">
    <property type="entry name" value="Ycf3/AcsC/BcsC/TPR_MFPF"/>
</dbReference>
<organism evidence="4 5">
    <name type="scientific">Dongia mobilis</name>
    <dbReference type="NCBI Taxonomy" id="578943"/>
    <lineage>
        <taxon>Bacteria</taxon>
        <taxon>Pseudomonadati</taxon>
        <taxon>Pseudomonadota</taxon>
        <taxon>Alphaproteobacteria</taxon>
        <taxon>Rhodospirillales</taxon>
        <taxon>Dongiaceae</taxon>
        <taxon>Dongia</taxon>
    </lineage>
</organism>
<evidence type="ECO:0000313" key="5">
    <source>
        <dbReference type="Proteomes" id="UP000295783"/>
    </source>
</evidence>
<feature type="repeat" description="TPR" evidence="3">
    <location>
        <begin position="683"/>
        <end position="716"/>
    </location>
</feature>
<dbReference type="Pfam" id="PF13432">
    <property type="entry name" value="TPR_16"/>
    <property type="match status" value="1"/>
</dbReference>
<dbReference type="PANTHER" id="PTHR44943:SF4">
    <property type="entry name" value="TPR REPEAT-CONTAINING PROTEIN MJ0798"/>
    <property type="match status" value="1"/>
</dbReference>
<evidence type="ECO:0000256" key="2">
    <source>
        <dbReference type="ARBA" id="ARBA00022803"/>
    </source>
</evidence>
<comment type="caution">
    <text evidence="4">The sequence shown here is derived from an EMBL/GenBank/DDBJ whole genome shotgun (WGS) entry which is preliminary data.</text>
</comment>
<dbReference type="Pfam" id="PF13424">
    <property type="entry name" value="TPR_12"/>
    <property type="match status" value="1"/>
</dbReference>
<dbReference type="InterPro" id="IPR019734">
    <property type="entry name" value="TPR_rpt"/>
</dbReference>
<sequence length="1137" mass="126751">MDAMLDIIDFTGQGVAGGKTGALARPVQPVAAAPKPAPALSREAQARVQKLLQDSAQYHRQGKLAKVRQALEQVLEIEPENDTALFNLGIIYRDEKETAKAELTLRRAIKSNPERIEAYHALGDLLFNAKHALTAVKAYESGLERAPNHLKILINLLRARVALRQFREIEALSRRILAIEPDEADILCYLALAILRQEKSLSEALQLVDKAIGLDPNHVRSMVVKERIAAAIPDPAMQKAAQDWLMERARTGDITDIRDMKELYNWADAVKECAPYIHEYLQRHPDDSEAESALMHTIIADGDFEEAHRMIEKLAAQFPDKPQLEMSRCLNLFRLGRFEDAMAKMECRWARDQAGAKLDFPCPDWKGEDVRDGKLVIYAEQGVGDHIMYAGHMIPVRERANHIVFEVTSRQTTLFQRSFPDFEIIDRVNLPPNWRKGDVKAKVAAGDLAYVMGEDYRDLPGRAGFLIPHPGLLQRLRKKYQAQFPGKILVGISWRSGNRDSSAVRSLELENWLPILKNPNCGFVSLQYGDVARDIEDLKSEFGIEVLHDQSVDAMGNMDPFTAQVAAMDIVISVDNSTVHYAAGLGKPVWAMLPINSDWRWLTEGDKSIWYDSLRLLRQHRGDTWEGLVENVGSMVAGLDAGELQAAHIAMLRRCAETLQRFGRTSENEDYCRMLLAEDACKDVALHGIAQAAMKVGKAEDAVAILARAIELAPDRAELRAELAVALNAAGEHERAERLARDTLRQFGDSEAALIAMGRVLMRLERFDEASDFFARVLRMKPNHVQSRVNLAKLLGAQGEWDLARSNYAKALAFAPTSAVAHVGAAEAALRQRDWKTGWQHFGWRFGVAPGRLPRHLETIDPKNYPPEWNGAHLKRKRIFLRAERSMSEQLLFAPLLNQAMAEARYILAECHPNLLPLLRTLFPKIDFVPQETLQPKDIVEKRIQIQTSLGDLAARYRASAADFASSENFRLPVDPGLARQFETEYREVMPGRRLIGLSWRGGDGALKAALTDWLGLFDAEDVAVVALQHSPRQAELDALAATGRNMIIDPRGAESLASAAAQIAALDAVIAVNDVTAHLAAHLGKRVVKPVSRVDHWCWGAPETPQLWYKNVTTICQQTGGDDTIARAVRAAIGQA</sequence>
<dbReference type="PANTHER" id="PTHR44943">
    <property type="entry name" value="CELLULOSE SYNTHASE OPERON PROTEIN C"/>
    <property type="match status" value="1"/>
</dbReference>
<protein>
    <submittedName>
        <fullName evidence="4">Tfp pilus assembly protein PilF</fullName>
    </submittedName>
</protein>
<keyword evidence="1" id="KW-0677">Repeat</keyword>
<keyword evidence="2 3" id="KW-0802">TPR repeat</keyword>
<dbReference type="Pfam" id="PF14559">
    <property type="entry name" value="TPR_19"/>
    <property type="match status" value="1"/>
</dbReference>
<dbReference type="EMBL" id="SNYW01000006">
    <property type="protein sequence ID" value="TDQ84371.1"/>
    <property type="molecule type" value="Genomic_DNA"/>
</dbReference>
<dbReference type="Proteomes" id="UP000295783">
    <property type="component" value="Unassembled WGS sequence"/>
</dbReference>
<dbReference type="SUPFAM" id="SSF53756">
    <property type="entry name" value="UDP-Glycosyltransferase/glycogen phosphorylase"/>
    <property type="match status" value="2"/>
</dbReference>
<feature type="repeat" description="TPR" evidence="3">
    <location>
        <begin position="751"/>
        <end position="784"/>
    </location>
</feature>
<dbReference type="SUPFAM" id="SSF48452">
    <property type="entry name" value="TPR-like"/>
    <property type="match status" value="3"/>
</dbReference>
<dbReference type="Gene3D" id="1.25.40.10">
    <property type="entry name" value="Tetratricopeptide repeat domain"/>
    <property type="match status" value="4"/>
</dbReference>
<feature type="repeat" description="TPR" evidence="3">
    <location>
        <begin position="116"/>
        <end position="149"/>
    </location>
</feature>
<proteinExistence type="predicted"/>
<dbReference type="AlphaFoldDB" id="A0A4V3DF21"/>
<evidence type="ECO:0000256" key="3">
    <source>
        <dbReference type="PROSITE-ProRule" id="PRU00339"/>
    </source>
</evidence>
<reference evidence="4 5" key="1">
    <citation type="submission" date="2019-03" db="EMBL/GenBank/DDBJ databases">
        <title>Genomic Encyclopedia of Type Strains, Phase III (KMG-III): the genomes of soil and plant-associated and newly described type strains.</title>
        <authorList>
            <person name="Whitman W."/>
        </authorList>
    </citation>
    <scope>NUCLEOTIDE SEQUENCE [LARGE SCALE GENOMIC DNA]</scope>
    <source>
        <strain evidence="4 5">CGMCC 1.7660</strain>
    </source>
</reference>
<dbReference type="SMART" id="SM00028">
    <property type="entry name" value="TPR"/>
    <property type="match status" value="8"/>
</dbReference>
<accession>A0A4V3DF21</accession>
<keyword evidence="5" id="KW-1185">Reference proteome</keyword>
<gene>
    <name evidence="4" type="ORF">A8950_0922</name>
</gene>
<dbReference type="InterPro" id="IPR011990">
    <property type="entry name" value="TPR-like_helical_dom_sf"/>
</dbReference>
<name>A0A4V3DF21_9PROT</name>
<dbReference type="PROSITE" id="PS50005">
    <property type="entry name" value="TPR"/>
    <property type="match status" value="4"/>
</dbReference>
<feature type="repeat" description="TPR" evidence="3">
    <location>
        <begin position="82"/>
        <end position="115"/>
    </location>
</feature>
<dbReference type="RefSeq" id="WP_166644997.1">
    <property type="nucleotide sequence ID" value="NZ_SNYW01000006.1"/>
</dbReference>
<evidence type="ECO:0000313" key="4">
    <source>
        <dbReference type="EMBL" id="TDQ84371.1"/>
    </source>
</evidence>
<dbReference type="Gene3D" id="3.40.50.2000">
    <property type="entry name" value="Glycogen Phosphorylase B"/>
    <property type="match status" value="2"/>
</dbReference>
<evidence type="ECO:0000256" key="1">
    <source>
        <dbReference type="ARBA" id="ARBA00022737"/>
    </source>
</evidence>